<dbReference type="EMBL" id="JAABFR010000407">
    <property type="protein sequence ID" value="MBD4335814.1"/>
    <property type="molecule type" value="Genomic_DNA"/>
</dbReference>
<proteinExistence type="predicted"/>
<reference evidence="1" key="1">
    <citation type="submission" date="2020-01" db="EMBL/GenBank/DDBJ databases">
        <authorList>
            <person name="Richard D."/>
        </authorList>
    </citation>
    <scope>NUCLEOTIDE SEQUENCE</scope>
    <source>
        <strain evidence="1">JP541</strain>
    </source>
</reference>
<dbReference type="AlphaFoldDB" id="A0A8I0L2U0"/>
<evidence type="ECO:0000313" key="2">
    <source>
        <dbReference type="Proteomes" id="UP000653002"/>
    </source>
</evidence>
<protein>
    <submittedName>
        <fullName evidence="1">Uncharacterized protein</fullName>
    </submittedName>
</protein>
<dbReference type="Proteomes" id="UP000653002">
    <property type="component" value="Unassembled WGS sequence"/>
</dbReference>
<feature type="non-terminal residue" evidence="1">
    <location>
        <position position="1"/>
    </location>
</feature>
<comment type="caution">
    <text evidence="1">The sequence shown here is derived from an EMBL/GenBank/DDBJ whole genome shotgun (WGS) entry which is preliminary data.</text>
</comment>
<sequence length="69" mass="7593">CMMEELSDVLALGSGGVSKLCSENGRRVCRVANPKYPKEYIERIGAIAAEKRRLLDGQQKACNPERAVL</sequence>
<gene>
    <name evidence="1" type="ORF">GUH15_07025</name>
</gene>
<evidence type="ECO:0000313" key="1">
    <source>
        <dbReference type="EMBL" id="MBD4335814.1"/>
    </source>
</evidence>
<name>A0A8I0L2U0_XANCI</name>
<accession>A0A8I0L2U0</accession>
<organism evidence="1 2">
    <name type="scientific">Xanthomonas citri pv. citri</name>
    <dbReference type="NCBI Taxonomy" id="611301"/>
    <lineage>
        <taxon>Bacteria</taxon>
        <taxon>Pseudomonadati</taxon>
        <taxon>Pseudomonadota</taxon>
        <taxon>Gammaproteobacteria</taxon>
        <taxon>Lysobacterales</taxon>
        <taxon>Lysobacteraceae</taxon>
        <taxon>Xanthomonas</taxon>
    </lineage>
</organism>